<feature type="chain" id="PRO_5041217266" description="Secreted protein" evidence="1">
    <location>
        <begin position="19"/>
        <end position="68"/>
    </location>
</feature>
<organism evidence="2 3">
    <name type="scientific">Cylicocyclus nassatus</name>
    <name type="common">Nematode worm</name>
    <dbReference type="NCBI Taxonomy" id="53992"/>
    <lineage>
        <taxon>Eukaryota</taxon>
        <taxon>Metazoa</taxon>
        <taxon>Ecdysozoa</taxon>
        <taxon>Nematoda</taxon>
        <taxon>Chromadorea</taxon>
        <taxon>Rhabditida</taxon>
        <taxon>Rhabditina</taxon>
        <taxon>Rhabditomorpha</taxon>
        <taxon>Strongyloidea</taxon>
        <taxon>Strongylidae</taxon>
        <taxon>Cylicocyclus</taxon>
    </lineage>
</organism>
<dbReference type="AlphaFoldDB" id="A0AA36GL88"/>
<accession>A0AA36GL88</accession>
<dbReference type="EMBL" id="CATQJL010000112">
    <property type="protein sequence ID" value="CAJ0594152.1"/>
    <property type="molecule type" value="Genomic_DNA"/>
</dbReference>
<evidence type="ECO:0000313" key="2">
    <source>
        <dbReference type="EMBL" id="CAJ0594152.1"/>
    </source>
</evidence>
<keyword evidence="1" id="KW-0732">Signal</keyword>
<protein>
    <recommendedName>
        <fullName evidence="4">Secreted protein</fullName>
    </recommendedName>
</protein>
<evidence type="ECO:0008006" key="4">
    <source>
        <dbReference type="Google" id="ProtNLM"/>
    </source>
</evidence>
<feature type="signal peptide" evidence="1">
    <location>
        <begin position="1"/>
        <end position="18"/>
    </location>
</feature>
<comment type="caution">
    <text evidence="2">The sequence shown here is derived from an EMBL/GenBank/DDBJ whole genome shotgun (WGS) entry which is preliminary data.</text>
</comment>
<sequence length="68" mass="8044">MLALRYFVMFMLATATYAMSRQTLNRLMINYIQSITRKSNISGPSKRSYWPSQYTQKEPLTHVQHTIE</sequence>
<evidence type="ECO:0000313" key="3">
    <source>
        <dbReference type="Proteomes" id="UP001176961"/>
    </source>
</evidence>
<evidence type="ECO:0000256" key="1">
    <source>
        <dbReference type="SAM" id="SignalP"/>
    </source>
</evidence>
<reference evidence="2" key="1">
    <citation type="submission" date="2023-07" db="EMBL/GenBank/DDBJ databases">
        <authorList>
            <consortium name="CYATHOMIX"/>
        </authorList>
    </citation>
    <scope>NUCLEOTIDE SEQUENCE</scope>
    <source>
        <strain evidence="2">N/A</strain>
    </source>
</reference>
<name>A0AA36GL88_CYLNA</name>
<proteinExistence type="predicted"/>
<dbReference type="Proteomes" id="UP001176961">
    <property type="component" value="Unassembled WGS sequence"/>
</dbReference>
<keyword evidence="3" id="KW-1185">Reference proteome</keyword>
<gene>
    <name evidence="2" type="ORF">CYNAS_LOCUS6135</name>
</gene>